<evidence type="ECO:0000256" key="12">
    <source>
        <dbReference type="ARBA" id="ARBA00023002"/>
    </source>
</evidence>
<dbReference type="PRINTS" id="PR00411">
    <property type="entry name" value="PNDRDTASEI"/>
</dbReference>
<feature type="domain" description="FAD/NAD(P)-binding" evidence="18">
    <location>
        <begin position="8"/>
        <end position="327"/>
    </location>
</feature>
<dbReference type="InterPro" id="IPR023753">
    <property type="entry name" value="FAD/NAD-binding_dom"/>
</dbReference>
<sequence>MKRVELQEIVIIGGGSAGFAAAIKAWEFGARVTIIEHSTIGGTCVNIGCVPTKTLIRAAQTYYQSFHHNFDGINARPAPPDFKRIIGQKDALVSTLRKKKYEEVLDSYKGMRYIKGHAMIRKNGKGRITVDAGKETLQPDKLIIATGAHPWIPPIEGLDKTKYLTSTEALALEKLPRELIIIGGSAVGLEFAQIFSRFGSRVYLIEAMPYVLPPEGEEVGNAVAGYLGQEGIEFFTGAKINMVRYNGEYTVDFDMDGRAHSINAEQLLVATGRRANTAGFGIEESGIKVGKKGEIKVDQYLRTSHPDVYAAGDVIGDPMFVYVAAYAATTAAENALSGNRQVFDLSVLPRVTFTDPQVASVGLTEEQAEAHINYKSSRLDMKYVPRALAARDTRGFVRLVAQKDTGRLLGAQIVSSEAGEMIMEATLSIKYNLSVSQLAAQMHPYLTLSEGIKLAAQSFERDVSRLSCCSA</sequence>
<evidence type="ECO:0000256" key="8">
    <source>
        <dbReference type="ARBA" id="ARBA00022723"/>
    </source>
</evidence>
<keyword evidence="9" id="KW-0274">FAD</keyword>
<evidence type="ECO:0000256" key="3">
    <source>
        <dbReference type="ARBA" id="ARBA00011738"/>
    </source>
</evidence>
<dbReference type="NCBIfam" id="TIGR02053">
    <property type="entry name" value="MerA"/>
    <property type="match status" value="1"/>
</dbReference>
<evidence type="ECO:0000256" key="1">
    <source>
        <dbReference type="ARBA" id="ARBA00001974"/>
    </source>
</evidence>
<evidence type="ECO:0000256" key="6">
    <source>
        <dbReference type="ARBA" id="ARBA00022466"/>
    </source>
</evidence>
<keyword evidence="13" id="KW-1015">Disulfide bond</keyword>
<dbReference type="GO" id="GO:0016152">
    <property type="term" value="F:mercury (II) reductase (NADP+) activity"/>
    <property type="evidence" value="ECO:0007669"/>
    <property type="project" value="UniProtKB-EC"/>
</dbReference>
<organism evidence="19">
    <name type="scientific">hydrothermal vent metagenome</name>
    <dbReference type="NCBI Taxonomy" id="652676"/>
    <lineage>
        <taxon>unclassified sequences</taxon>
        <taxon>metagenomes</taxon>
        <taxon>ecological metagenomes</taxon>
    </lineage>
</organism>
<dbReference type="InterPro" id="IPR004099">
    <property type="entry name" value="Pyr_nucl-diS_OxRdtase_dimer"/>
</dbReference>
<dbReference type="AlphaFoldDB" id="A0A3B1DUU5"/>
<evidence type="ECO:0000259" key="18">
    <source>
        <dbReference type="Pfam" id="PF07992"/>
    </source>
</evidence>
<dbReference type="GO" id="GO:0016668">
    <property type="term" value="F:oxidoreductase activity, acting on a sulfur group of donors, NAD(P) as acceptor"/>
    <property type="evidence" value="ECO:0007669"/>
    <property type="project" value="InterPro"/>
</dbReference>
<dbReference type="PRINTS" id="PR00368">
    <property type="entry name" value="FADPNR"/>
</dbReference>
<dbReference type="PANTHER" id="PTHR43014">
    <property type="entry name" value="MERCURIC REDUCTASE"/>
    <property type="match status" value="1"/>
</dbReference>
<keyword evidence="6" id="KW-0475">Mercuric resistance</keyword>
<accession>A0A3B1DUU5</accession>
<keyword evidence="7" id="KW-0285">Flavoprotein</keyword>
<evidence type="ECO:0000259" key="17">
    <source>
        <dbReference type="Pfam" id="PF02852"/>
    </source>
</evidence>
<keyword evidence="11" id="KW-0476">Mercury</keyword>
<evidence type="ECO:0000256" key="14">
    <source>
        <dbReference type="ARBA" id="ARBA00023284"/>
    </source>
</evidence>
<comment type="cofactor">
    <cofactor evidence="1">
        <name>FAD</name>
        <dbReference type="ChEBI" id="CHEBI:57692"/>
    </cofactor>
</comment>
<proteinExistence type="inferred from homology"/>
<dbReference type="Gene3D" id="3.50.50.60">
    <property type="entry name" value="FAD/NAD(P)-binding domain"/>
    <property type="match status" value="2"/>
</dbReference>
<dbReference type="PANTHER" id="PTHR43014:SF4">
    <property type="entry name" value="PYRIDINE NUCLEOTIDE-DISULFIDE OXIDOREDUCTASE RCLA-RELATED"/>
    <property type="match status" value="1"/>
</dbReference>
<keyword evidence="14" id="KW-0676">Redox-active center</keyword>
<keyword evidence="8" id="KW-0479">Metal-binding</keyword>
<evidence type="ECO:0000256" key="5">
    <source>
        <dbReference type="ARBA" id="ARBA00014791"/>
    </source>
</evidence>
<gene>
    <name evidence="19" type="ORF">MNBD_NITROSPIRAE03-141</name>
</gene>
<dbReference type="GO" id="GO:0050661">
    <property type="term" value="F:NADP binding"/>
    <property type="evidence" value="ECO:0007669"/>
    <property type="project" value="InterPro"/>
</dbReference>
<evidence type="ECO:0000256" key="13">
    <source>
        <dbReference type="ARBA" id="ARBA00023157"/>
    </source>
</evidence>
<dbReference type="Gene3D" id="3.30.390.30">
    <property type="match status" value="1"/>
</dbReference>
<keyword evidence="12 19" id="KW-0560">Oxidoreductase</keyword>
<evidence type="ECO:0000256" key="15">
    <source>
        <dbReference type="ARBA" id="ARBA00031725"/>
    </source>
</evidence>
<keyword evidence="10" id="KW-0521">NADP</keyword>
<dbReference type="InterPro" id="IPR036188">
    <property type="entry name" value="FAD/NAD-bd_sf"/>
</dbReference>
<dbReference type="SUPFAM" id="SSF51905">
    <property type="entry name" value="FAD/NAD(P)-binding domain"/>
    <property type="match status" value="1"/>
</dbReference>
<dbReference type="InterPro" id="IPR021179">
    <property type="entry name" value="Mercury_reductase_MerA"/>
</dbReference>
<dbReference type="InterPro" id="IPR012999">
    <property type="entry name" value="Pyr_OxRdtase_I_AS"/>
</dbReference>
<evidence type="ECO:0000256" key="2">
    <source>
        <dbReference type="ARBA" id="ARBA00007532"/>
    </source>
</evidence>
<evidence type="ECO:0000256" key="11">
    <source>
        <dbReference type="ARBA" id="ARBA00022914"/>
    </source>
</evidence>
<dbReference type="InterPro" id="IPR016156">
    <property type="entry name" value="FAD/NAD-linked_Rdtase_dimer_sf"/>
</dbReference>
<comment type="catalytic activity">
    <reaction evidence="16">
        <text>Hg + NADP(+) + H(+) = Hg(2+) + NADPH</text>
        <dbReference type="Rhea" id="RHEA:23856"/>
        <dbReference type="ChEBI" id="CHEBI:15378"/>
        <dbReference type="ChEBI" id="CHEBI:16170"/>
        <dbReference type="ChEBI" id="CHEBI:16793"/>
        <dbReference type="ChEBI" id="CHEBI:57783"/>
        <dbReference type="ChEBI" id="CHEBI:58349"/>
        <dbReference type="EC" id="1.16.1.1"/>
    </reaction>
</comment>
<dbReference type="Pfam" id="PF07992">
    <property type="entry name" value="Pyr_redox_2"/>
    <property type="match status" value="1"/>
</dbReference>
<evidence type="ECO:0000256" key="7">
    <source>
        <dbReference type="ARBA" id="ARBA00022630"/>
    </source>
</evidence>
<dbReference type="PIRSF" id="PIRSF000350">
    <property type="entry name" value="Mercury_reductase_MerA"/>
    <property type="match status" value="1"/>
</dbReference>
<dbReference type="EC" id="1.16.1.1" evidence="4"/>
<dbReference type="GO" id="GO:0050787">
    <property type="term" value="P:detoxification of mercury ion"/>
    <property type="evidence" value="ECO:0007669"/>
    <property type="project" value="InterPro"/>
</dbReference>
<dbReference type="GO" id="GO:0003955">
    <property type="term" value="F:NAD(P)H dehydrogenase (quinone) activity"/>
    <property type="evidence" value="ECO:0007669"/>
    <property type="project" value="TreeGrafter"/>
</dbReference>
<dbReference type="PROSITE" id="PS00076">
    <property type="entry name" value="PYRIDINE_REDOX_1"/>
    <property type="match status" value="1"/>
</dbReference>
<comment type="similarity">
    <text evidence="2">Belongs to the class-I pyridine nucleotide-disulfide oxidoreductase family.</text>
</comment>
<reference evidence="19" key="1">
    <citation type="submission" date="2018-06" db="EMBL/GenBank/DDBJ databases">
        <authorList>
            <person name="Zhirakovskaya E."/>
        </authorList>
    </citation>
    <scope>NUCLEOTIDE SEQUENCE</scope>
</reference>
<evidence type="ECO:0000313" key="19">
    <source>
        <dbReference type="EMBL" id="VAX32397.1"/>
    </source>
</evidence>
<evidence type="ECO:0000256" key="9">
    <source>
        <dbReference type="ARBA" id="ARBA00022827"/>
    </source>
</evidence>
<dbReference type="Pfam" id="PF02852">
    <property type="entry name" value="Pyr_redox_dim"/>
    <property type="match status" value="1"/>
</dbReference>
<name>A0A3B1DUU5_9ZZZZ</name>
<dbReference type="EMBL" id="UOGI01000138">
    <property type="protein sequence ID" value="VAX32397.1"/>
    <property type="molecule type" value="Genomic_DNA"/>
</dbReference>
<dbReference type="InterPro" id="IPR001100">
    <property type="entry name" value="Pyr_nuc-diS_OxRdtase"/>
</dbReference>
<dbReference type="FunFam" id="3.30.390.30:FF:000001">
    <property type="entry name" value="Dihydrolipoyl dehydrogenase"/>
    <property type="match status" value="1"/>
</dbReference>
<dbReference type="GO" id="GO:0050660">
    <property type="term" value="F:flavin adenine dinucleotide binding"/>
    <property type="evidence" value="ECO:0007669"/>
    <property type="project" value="InterPro"/>
</dbReference>
<dbReference type="SUPFAM" id="SSF55424">
    <property type="entry name" value="FAD/NAD-linked reductases, dimerisation (C-terminal) domain"/>
    <property type="match status" value="1"/>
</dbReference>
<evidence type="ECO:0000256" key="10">
    <source>
        <dbReference type="ARBA" id="ARBA00022857"/>
    </source>
</evidence>
<evidence type="ECO:0000256" key="16">
    <source>
        <dbReference type="ARBA" id="ARBA00048984"/>
    </source>
</evidence>
<comment type="subunit">
    <text evidence="3">Homodimer.</text>
</comment>
<evidence type="ECO:0000256" key="4">
    <source>
        <dbReference type="ARBA" id="ARBA00012661"/>
    </source>
</evidence>
<protein>
    <recommendedName>
        <fullName evidence="5">Mercuric reductase</fullName>
        <ecNumber evidence="4">1.16.1.1</ecNumber>
    </recommendedName>
    <alternativeName>
        <fullName evidence="15">Hg(II) reductase</fullName>
    </alternativeName>
</protein>
<feature type="domain" description="Pyridine nucleotide-disulphide oxidoreductase dimerisation" evidence="17">
    <location>
        <begin position="349"/>
        <end position="455"/>
    </location>
</feature>
<dbReference type="GO" id="GO:0045340">
    <property type="term" value="F:mercury ion binding"/>
    <property type="evidence" value="ECO:0007669"/>
    <property type="project" value="InterPro"/>
</dbReference>